<reference evidence="3" key="1">
    <citation type="submission" date="2017-02" db="EMBL/GenBank/DDBJ databases">
        <authorList>
            <person name="Varghese N."/>
            <person name="Submissions S."/>
        </authorList>
    </citation>
    <scope>NUCLEOTIDE SEQUENCE [LARGE SCALE GENOMIC DNA]</scope>
    <source>
        <strain evidence="3">R11H</strain>
    </source>
</reference>
<dbReference type="Proteomes" id="UP000190044">
    <property type="component" value="Unassembled WGS sequence"/>
</dbReference>
<accession>A0A1T5CC21</accession>
<name>A0A1T5CC21_9SPHN</name>
<keyword evidence="3" id="KW-1185">Reference proteome</keyword>
<gene>
    <name evidence="2" type="ORF">SAMN06295937_1009131</name>
</gene>
<protein>
    <submittedName>
        <fullName evidence="2">Uncharacterized protein</fullName>
    </submittedName>
</protein>
<sequence>MHAAGESRTRVFASPLRPRQLVMRTAALIACAALAPPEALASDQIALDNNIFVERVTRDGAGRTRILLEEPKAVAPGDRLVFVLHYRNASERAADRFVITNPLPAAVRYADAGDKGALVSVDGGRSWGRLGEMTVALADGTRRPAQPADVTHLRWAIQKPVPAGGSGKLMFRGVVR</sequence>
<feature type="signal peptide" evidence="1">
    <location>
        <begin position="1"/>
        <end position="41"/>
    </location>
</feature>
<feature type="chain" id="PRO_5012549698" evidence="1">
    <location>
        <begin position="42"/>
        <end position="176"/>
    </location>
</feature>
<keyword evidence="1" id="KW-0732">Signal</keyword>
<dbReference type="EMBL" id="FUYP01000009">
    <property type="protein sequence ID" value="SKB56901.1"/>
    <property type="molecule type" value="Genomic_DNA"/>
</dbReference>
<evidence type="ECO:0000313" key="2">
    <source>
        <dbReference type="EMBL" id="SKB56901.1"/>
    </source>
</evidence>
<evidence type="ECO:0000313" key="3">
    <source>
        <dbReference type="Proteomes" id="UP000190044"/>
    </source>
</evidence>
<proteinExistence type="predicted"/>
<organism evidence="2 3">
    <name type="scientific">Sphingopyxis flava</name>
    <dbReference type="NCBI Taxonomy" id="1507287"/>
    <lineage>
        <taxon>Bacteria</taxon>
        <taxon>Pseudomonadati</taxon>
        <taxon>Pseudomonadota</taxon>
        <taxon>Alphaproteobacteria</taxon>
        <taxon>Sphingomonadales</taxon>
        <taxon>Sphingomonadaceae</taxon>
        <taxon>Sphingopyxis</taxon>
    </lineage>
</organism>
<dbReference type="AlphaFoldDB" id="A0A1T5CC21"/>
<evidence type="ECO:0000256" key="1">
    <source>
        <dbReference type="SAM" id="SignalP"/>
    </source>
</evidence>